<dbReference type="SUPFAM" id="SSF54106">
    <property type="entry name" value="LysM domain"/>
    <property type="match status" value="2"/>
</dbReference>
<evidence type="ECO:0000313" key="4">
    <source>
        <dbReference type="EMBL" id="KIJ57441.1"/>
    </source>
</evidence>
<evidence type="ECO:0000259" key="3">
    <source>
        <dbReference type="PROSITE" id="PS51782"/>
    </source>
</evidence>
<keyword evidence="2" id="KW-0843">Virulence</keyword>
<dbReference type="Gene3D" id="3.10.350.10">
    <property type="entry name" value="LysM domain"/>
    <property type="match status" value="2"/>
</dbReference>
<protein>
    <submittedName>
        <fullName evidence="4">Carbohydrate-binding module family 50 protein</fullName>
    </submittedName>
</protein>
<dbReference type="PANTHER" id="PTHR34997">
    <property type="entry name" value="AM15"/>
    <property type="match status" value="1"/>
</dbReference>
<feature type="non-terminal residue" evidence="4">
    <location>
        <position position="1"/>
    </location>
</feature>
<gene>
    <name evidence="4" type="ORF">HYDPIDRAFT_104237</name>
</gene>
<dbReference type="Proteomes" id="UP000053820">
    <property type="component" value="Unassembled WGS sequence"/>
</dbReference>
<feature type="domain" description="LysM" evidence="3">
    <location>
        <begin position="12"/>
        <end position="59"/>
    </location>
</feature>
<dbReference type="PANTHER" id="PTHR34997:SF1">
    <property type="entry name" value="PEPTIDOGLYCAN-BINDING LYSIN DOMAIN"/>
    <property type="match status" value="1"/>
</dbReference>
<accession>A0A0C2L780</accession>
<dbReference type="HOGENOM" id="CLU_010591_6_1_1"/>
<reference evidence="4 5" key="1">
    <citation type="submission" date="2014-04" db="EMBL/GenBank/DDBJ databases">
        <title>Evolutionary Origins and Diversification of the Mycorrhizal Mutualists.</title>
        <authorList>
            <consortium name="DOE Joint Genome Institute"/>
            <consortium name="Mycorrhizal Genomics Consortium"/>
            <person name="Kohler A."/>
            <person name="Kuo A."/>
            <person name="Nagy L.G."/>
            <person name="Floudas D."/>
            <person name="Copeland A."/>
            <person name="Barry K.W."/>
            <person name="Cichocki N."/>
            <person name="Veneault-Fourrey C."/>
            <person name="LaButti K."/>
            <person name="Lindquist E.A."/>
            <person name="Lipzen A."/>
            <person name="Lundell T."/>
            <person name="Morin E."/>
            <person name="Murat C."/>
            <person name="Riley R."/>
            <person name="Ohm R."/>
            <person name="Sun H."/>
            <person name="Tunlid A."/>
            <person name="Henrissat B."/>
            <person name="Grigoriev I.V."/>
            <person name="Hibbett D.S."/>
            <person name="Martin F."/>
        </authorList>
    </citation>
    <scope>NUCLEOTIDE SEQUENCE [LARGE SCALE GENOMIC DNA]</scope>
    <source>
        <strain evidence="4 5">MD-312</strain>
    </source>
</reference>
<name>A0A0C2L780_9AGAM</name>
<proteinExistence type="predicted"/>
<keyword evidence="5" id="KW-1185">Reference proteome</keyword>
<dbReference type="InterPro" id="IPR036779">
    <property type="entry name" value="LysM_dom_sf"/>
</dbReference>
<feature type="domain" description="LysM" evidence="3">
    <location>
        <begin position="68"/>
        <end position="114"/>
    </location>
</feature>
<dbReference type="InterPro" id="IPR018392">
    <property type="entry name" value="LysM"/>
</dbReference>
<dbReference type="GO" id="GO:0008061">
    <property type="term" value="F:chitin binding"/>
    <property type="evidence" value="ECO:0007669"/>
    <property type="project" value="UniProtKB-KW"/>
</dbReference>
<evidence type="ECO:0000256" key="1">
    <source>
        <dbReference type="ARBA" id="ARBA00022669"/>
    </source>
</evidence>
<dbReference type="PROSITE" id="PS51782">
    <property type="entry name" value="LYSM"/>
    <property type="match status" value="2"/>
</dbReference>
<evidence type="ECO:0000256" key="2">
    <source>
        <dbReference type="ARBA" id="ARBA00023026"/>
    </source>
</evidence>
<keyword evidence="1" id="KW-0147">Chitin-binding</keyword>
<dbReference type="OrthoDB" id="5985073at2759"/>
<dbReference type="CDD" id="cd00118">
    <property type="entry name" value="LysM"/>
    <property type="match status" value="2"/>
</dbReference>
<dbReference type="EMBL" id="KN840410">
    <property type="protein sequence ID" value="KIJ57441.1"/>
    <property type="molecule type" value="Genomic_DNA"/>
</dbReference>
<sequence length="126" mass="13248">VSAQTLPANCDRTAMVAPNDTCNIISAQYNVSTYQLAAVNAGLIDANCDNLAVGEGICLGLTGQDCTETYVVQSGDTCVEIADTYNITESTLLTNNPNLNAICTNLYPDEVLCVSSTIYVNLTQAA</sequence>
<evidence type="ECO:0000313" key="5">
    <source>
        <dbReference type="Proteomes" id="UP000053820"/>
    </source>
</evidence>
<dbReference type="SMART" id="SM00257">
    <property type="entry name" value="LysM"/>
    <property type="match status" value="2"/>
</dbReference>
<organism evidence="4 5">
    <name type="scientific">Hydnomerulius pinastri MD-312</name>
    <dbReference type="NCBI Taxonomy" id="994086"/>
    <lineage>
        <taxon>Eukaryota</taxon>
        <taxon>Fungi</taxon>
        <taxon>Dikarya</taxon>
        <taxon>Basidiomycota</taxon>
        <taxon>Agaricomycotina</taxon>
        <taxon>Agaricomycetes</taxon>
        <taxon>Agaricomycetidae</taxon>
        <taxon>Boletales</taxon>
        <taxon>Boletales incertae sedis</taxon>
        <taxon>Leucogyrophana</taxon>
    </lineage>
</organism>
<dbReference type="Pfam" id="PF01476">
    <property type="entry name" value="LysM"/>
    <property type="match status" value="2"/>
</dbReference>
<dbReference type="InterPro" id="IPR052210">
    <property type="entry name" value="LysM1-like"/>
</dbReference>
<dbReference type="AlphaFoldDB" id="A0A0C2L780"/>